<dbReference type="PANTHER" id="PTHR34821:SF2">
    <property type="entry name" value="INNER MEMBRANE PROTEIN YDCZ"/>
    <property type="match status" value="1"/>
</dbReference>
<feature type="transmembrane region" description="Helical" evidence="1">
    <location>
        <begin position="124"/>
        <end position="143"/>
    </location>
</feature>
<proteinExistence type="predicted"/>
<protein>
    <submittedName>
        <fullName evidence="2">Transporter family-2 protein</fullName>
    </submittedName>
</protein>
<dbReference type="RefSeq" id="WP_140046920.1">
    <property type="nucleotide sequence ID" value="NZ_BAAAEV010000001.1"/>
</dbReference>
<dbReference type="PANTHER" id="PTHR34821">
    <property type="entry name" value="INNER MEMBRANE PROTEIN YDCZ"/>
    <property type="match status" value="1"/>
</dbReference>
<accession>A0ABX0U4I7</accession>
<dbReference type="Proteomes" id="UP000788153">
    <property type="component" value="Unassembled WGS sequence"/>
</dbReference>
<sequence>MNALLPLMVAVLSGIGVALQPPTNATLSRASGSPLLAALISFAAGTLILLIAWAAVDRTSPATLKGLPAWAWFGGAYGAFFVAATAYAAPRLGLAQLLTIMIAMQLITALILDHFGLLALERTPVSASRIVGIMLVLGGAVLVRRG</sequence>
<feature type="transmembrane region" description="Helical" evidence="1">
    <location>
        <begin position="67"/>
        <end position="88"/>
    </location>
</feature>
<feature type="transmembrane region" description="Helical" evidence="1">
    <location>
        <begin position="94"/>
        <end position="112"/>
    </location>
</feature>
<dbReference type="EMBL" id="JAASQP010000001">
    <property type="protein sequence ID" value="NIJ24576.1"/>
    <property type="molecule type" value="Genomic_DNA"/>
</dbReference>
<keyword evidence="1" id="KW-0812">Transmembrane</keyword>
<dbReference type="Pfam" id="PF04657">
    <property type="entry name" value="DMT_YdcZ"/>
    <property type="match status" value="1"/>
</dbReference>
<evidence type="ECO:0000313" key="3">
    <source>
        <dbReference type="Proteomes" id="UP000788153"/>
    </source>
</evidence>
<feature type="transmembrane region" description="Helical" evidence="1">
    <location>
        <begin position="34"/>
        <end position="55"/>
    </location>
</feature>
<keyword evidence="1" id="KW-0472">Membrane</keyword>
<dbReference type="InterPro" id="IPR006750">
    <property type="entry name" value="YdcZ"/>
</dbReference>
<evidence type="ECO:0000313" key="2">
    <source>
        <dbReference type="EMBL" id="NIJ24576.1"/>
    </source>
</evidence>
<keyword evidence="1" id="KW-1133">Transmembrane helix</keyword>
<organism evidence="2 3">
    <name type="scientific">Sphingomonas japonica</name>
    <dbReference type="NCBI Taxonomy" id="511662"/>
    <lineage>
        <taxon>Bacteria</taxon>
        <taxon>Pseudomonadati</taxon>
        <taxon>Pseudomonadota</taxon>
        <taxon>Alphaproteobacteria</taxon>
        <taxon>Sphingomonadales</taxon>
        <taxon>Sphingomonadaceae</taxon>
        <taxon>Sphingomonas</taxon>
    </lineage>
</organism>
<gene>
    <name evidence="2" type="ORF">FHT01_002118</name>
</gene>
<name>A0ABX0U4I7_9SPHN</name>
<reference evidence="2 3" key="1">
    <citation type="submission" date="2020-03" db="EMBL/GenBank/DDBJ databases">
        <title>Genomic Encyclopedia of Type Strains, Phase IV (KMG-IV): sequencing the most valuable type-strain genomes for metagenomic binning, comparative biology and taxonomic classification.</title>
        <authorList>
            <person name="Goeker M."/>
        </authorList>
    </citation>
    <scope>NUCLEOTIDE SEQUENCE [LARGE SCALE GENOMIC DNA]</scope>
    <source>
        <strain evidence="2 3">DSM 22753</strain>
    </source>
</reference>
<keyword evidence="3" id="KW-1185">Reference proteome</keyword>
<evidence type="ECO:0000256" key="1">
    <source>
        <dbReference type="SAM" id="Phobius"/>
    </source>
</evidence>
<comment type="caution">
    <text evidence="2">The sequence shown here is derived from an EMBL/GenBank/DDBJ whole genome shotgun (WGS) entry which is preliminary data.</text>
</comment>